<gene>
    <name evidence="1" type="ORF">LCI18_003473</name>
</gene>
<keyword evidence="2" id="KW-1185">Reference proteome</keyword>
<proteinExistence type="predicted"/>
<reference evidence="1" key="1">
    <citation type="submission" date="2021-11" db="EMBL/GenBank/DDBJ databases">
        <title>Fusarium solani-melongenae Genome sequencing and assembly.</title>
        <authorList>
            <person name="Xie S."/>
            <person name="Huang L."/>
            <person name="Zhang X."/>
        </authorList>
    </citation>
    <scope>NUCLEOTIDE SEQUENCE</scope>
    <source>
        <strain evidence="1">CRI 24-3</strain>
    </source>
</reference>
<evidence type="ECO:0000313" key="2">
    <source>
        <dbReference type="Proteomes" id="UP000830768"/>
    </source>
</evidence>
<sequence>MSNDMPVLGSTSIFEATNATRHILESCKSVEVQVVKDWTENRILDFNLWAAGIGALSTSQSSLDKRLTSQPAVRSVLLGLLAALRTLAQDCLDLGNLEFSGSTSSAARHLAQDGDEKDLDDSSSEQSDTFAPWPDNSDSEETDGQPHASLLEQAMADTESVLGQLIRIGKVIRAAGTVSRLRRAGENFSIEDYRHLEDEGYKQLPKVDIEDLRTIKTHLMTLLFAKASKSVPEPESGARGHWGLETDLGNLQEAHRSTIEQLCFANLLRRNRFNYSKRHADKLAASAEIRGLDNTKTSAEGTAQVQNKRQTRWLQTYFF</sequence>
<protein>
    <submittedName>
        <fullName evidence="1">Uncharacterized protein</fullName>
    </submittedName>
</protein>
<name>A0ACD3YXE8_FUSSC</name>
<dbReference type="Proteomes" id="UP000830768">
    <property type="component" value="Chromosome 3"/>
</dbReference>
<dbReference type="EMBL" id="CP090032">
    <property type="protein sequence ID" value="UPK92538.1"/>
    <property type="molecule type" value="Genomic_DNA"/>
</dbReference>
<accession>A0ACD3YXE8</accession>
<organism evidence="1 2">
    <name type="scientific">Fusarium solani subsp. cucurbitae</name>
    <name type="common">Neocosmosporum cucurbitae</name>
    <dbReference type="NCBI Taxonomy" id="2747967"/>
    <lineage>
        <taxon>Eukaryota</taxon>
        <taxon>Fungi</taxon>
        <taxon>Dikarya</taxon>
        <taxon>Ascomycota</taxon>
        <taxon>Pezizomycotina</taxon>
        <taxon>Sordariomycetes</taxon>
        <taxon>Hypocreomycetidae</taxon>
        <taxon>Hypocreales</taxon>
        <taxon>Nectriaceae</taxon>
        <taxon>Fusarium</taxon>
        <taxon>Fusarium solani species complex</taxon>
    </lineage>
</organism>
<evidence type="ECO:0000313" key="1">
    <source>
        <dbReference type="EMBL" id="UPK92538.1"/>
    </source>
</evidence>